<dbReference type="InterPro" id="IPR001173">
    <property type="entry name" value="Glyco_trans_2-like"/>
</dbReference>
<reference evidence="2 3" key="1">
    <citation type="submission" date="2016-11" db="EMBL/GenBank/DDBJ databases">
        <title>Comparative genomics of Acidibacillus ferroxidans species.</title>
        <authorList>
            <person name="Oliveira G."/>
            <person name="Nunes G."/>
            <person name="Oliveira R."/>
            <person name="Araujo F."/>
            <person name="Salim A."/>
            <person name="Scholte L."/>
            <person name="Morais D."/>
            <person name="Nancucheo I."/>
            <person name="Johnson D.B."/>
            <person name="Grail B."/>
            <person name="Bittencourt J."/>
            <person name="Valadares R."/>
        </authorList>
    </citation>
    <scope>NUCLEOTIDE SEQUENCE [LARGE SCALE GENOMIC DNA]</scope>
    <source>
        <strain evidence="2 3">Y002</strain>
    </source>
</reference>
<dbReference type="PANTHER" id="PTHR43630:SF2">
    <property type="entry name" value="GLYCOSYLTRANSFERASE"/>
    <property type="match status" value="1"/>
</dbReference>
<dbReference type="SUPFAM" id="SSF53448">
    <property type="entry name" value="Nucleotide-diphospho-sugar transferases"/>
    <property type="match status" value="1"/>
</dbReference>
<dbReference type="InterPro" id="IPR029044">
    <property type="entry name" value="Nucleotide-diphossugar_trans"/>
</dbReference>
<dbReference type="Proteomes" id="UP000245380">
    <property type="component" value="Unassembled WGS sequence"/>
</dbReference>
<dbReference type="Gene3D" id="3.90.550.10">
    <property type="entry name" value="Spore Coat Polysaccharide Biosynthesis Protein SpsA, Chain A"/>
    <property type="match status" value="1"/>
</dbReference>
<dbReference type="PANTHER" id="PTHR43630">
    <property type="entry name" value="POLY-BETA-1,6-N-ACETYL-D-GLUCOSAMINE SYNTHASE"/>
    <property type="match status" value="1"/>
</dbReference>
<dbReference type="Gene3D" id="1.25.40.10">
    <property type="entry name" value="Tetratricopeptide repeat domain"/>
    <property type="match status" value="1"/>
</dbReference>
<dbReference type="Pfam" id="PF00535">
    <property type="entry name" value="Glycos_transf_2"/>
    <property type="match status" value="1"/>
</dbReference>
<name>A0A2U3D7Q2_SULT2</name>
<protein>
    <recommendedName>
        <fullName evidence="1">Glycosyltransferase 2-like domain-containing protein</fullName>
    </recommendedName>
</protein>
<proteinExistence type="predicted"/>
<dbReference type="InterPro" id="IPR011990">
    <property type="entry name" value="TPR-like_helical_dom_sf"/>
</dbReference>
<gene>
    <name evidence="2" type="ORF">BM613_09295</name>
</gene>
<evidence type="ECO:0000313" key="3">
    <source>
        <dbReference type="Proteomes" id="UP000245380"/>
    </source>
</evidence>
<dbReference type="OrthoDB" id="9815923at2"/>
<feature type="domain" description="Glycosyltransferase 2-like" evidence="1">
    <location>
        <begin position="4"/>
        <end position="114"/>
    </location>
</feature>
<evidence type="ECO:0000259" key="1">
    <source>
        <dbReference type="Pfam" id="PF00535"/>
    </source>
</evidence>
<dbReference type="CDD" id="cd02511">
    <property type="entry name" value="Beta4Glucosyltransferase"/>
    <property type="match status" value="1"/>
</dbReference>
<dbReference type="SUPFAM" id="SSF48452">
    <property type="entry name" value="TPR-like"/>
    <property type="match status" value="1"/>
</dbReference>
<accession>A0A2U3D7Q2</accession>
<organism evidence="2 3">
    <name type="scientific">Sulfoacidibacillus thermotolerans</name>
    <name type="common">Acidibacillus sulfuroxidans</name>
    <dbReference type="NCBI Taxonomy" id="1765684"/>
    <lineage>
        <taxon>Bacteria</taxon>
        <taxon>Bacillati</taxon>
        <taxon>Bacillota</taxon>
        <taxon>Bacilli</taxon>
        <taxon>Bacillales</taxon>
        <taxon>Alicyclobacillaceae</taxon>
        <taxon>Sulfoacidibacillus</taxon>
    </lineage>
</organism>
<dbReference type="EMBL" id="MPDK01000015">
    <property type="protein sequence ID" value="PWI57282.1"/>
    <property type="molecule type" value="Genomic_DNA"/>
</dbReference>
<sequence length="641" mass="73172">MLLSACMITKNEALTLRKCLESLQGIADEVVLVDTGSSDETVAIAQEFGCKVYTYKWNHDFAAARNESLRHATGDFILVIDADEYLDAREKVGLRDFLAKTDAEGIFVISKSYLGSLTHLTSAVPIRVLRLFRNGHFYTGAIHEQIAESILKTGKPVVSYDLTLHHLGYTDEFLARRAKTTRNTALLEAELHRDPQNVFQRSNLIVEYMLQKDWVKAERLAEKTWHDIKSTPPSLWPNFTPRIALNWMTILWERGKKDAALRTGQEAIYFFPWYTDLKRRYATFLMLHHQIARAIDILMECRAQGDVKPGLIESIEGSGTYFAAYDLGVAWALLGDDLQARRWFLQAFQENTAFEAAISPLIMLAPNDPQFLYEHFEKRIWDTHTYGNYAEAYAIIGFAQAKEVVSRAVQACGETETTHRAAMALLVNEGEGPLSNYAQLHPADITWLLLGIYKLEQGDQEGAHIALQKAGPRGHYLLHLHQLFQSDQQATWSLLPIARDLIAMRAERFLRAHLHTAQDVDSAWLLLKYSPLKHLLFEVEWQGHSVWQYEMNALRALQQKQYDQTAIWLKKARAVQPTVTQTVMECNLHWAQQDQQAARKSLLAGKKIFPHSELLKHLSALLYTKTDPIQVMKKLRNGTSR</sequence>
<comment type="caution">
    <text evidence="2">The sequence shown here is derived from an EMBL/GenBank/DDBJ whole genome shotgun (WGS) entry which is preliminary data.</text>
</comment>
<evidence type="ECO:0000313" key="2">
    <source>
        <dbReference type="EMBL" id="PWI57282.1"/>
    </source>
</evidence>
<dbReference type="AlphaFoldDB" id="A0A2U3D7Q2"/>
<keyword evidence="3" id="KW-1185">Reference proteome</keyword>